<evidence type="ECO:0000313" key="3">
    <source>
        <dbReference type="EMBL" id="GHD58309.1"/>
    </source>
</evidence>
<dbReference type="EMBL" id="BMZS01000010">
    <property type="protein sequence ID" value="GHD58309.1"/>
    <property type="molecule type" value="Genomic_DNA"/>
</dbReference>
<dbReference type="PANTHER" id="PTHR22911:SF79">
    <property type="entry name" value="MOBA-LIKE NTP TRANSFERASE DOMAIN-CONTAINING PROTEIN"/>
    <property type="match status" value="1"/>
</dbReference>
<proteinExistence type="predicted"/>
<name>A0A918XW11_9PROT</name>
<feature type="transmembrane region" description="Helical" evidence="1">
    <location>
        <begin position="237"/>
        <end position="255"/>
    </location>
</feature>
<feature type="transmembrane region" description="Helical" evidence="1">
    <location>
        <begin position="91"/>
        <end position="113"/>
    </location>
</feature>
<accession>A0A918XW11</accession>
<feature type="transmembrane region" description="Helical" evidence="1">
    <location>
        <begin position="147"/>
        <end position="168"/>
    </location>
</feature>
<dbReference type="RefSeq" id="WP_189993124.1">
    <property type="nucleotide sequence ID" value="NZ_BMZS01000010.1"/>
</dbReference>
<feature type="transmembrane region" description="Helical" evidence="1">
    <location>
        <begin position="175"/>
        <end position="194"/>
    </location>
</feature>
<feature type="transmembrane region" description="Helical" evidence="1">
    <location>
        <begin position="7"/>
        <end position="24"/>
    </location>
</feature>
<dbReference type="GO" id="GO:0016020">
    <property type="term" value="C:membrane"/>
    <property type="evidence" value="ECO:0007669"/>
    <property type="project" value="InterPro"/>
</dbReference>
<dbReference type="SUPFAM" id="SSF103481">
    <property type="entry name" value="Multidrug resistance efflux transporter EmrE"/>
    <property type="match status" value="2"/>
</dbReference>
<protein>
    <recommendedName>
        <fullName evidence="2">EamA domain-containing protein</fullName>
    </recommendedName>
</protein>
<dbReference type="Pfam" id="PF00892">
    <property type="entry name" value="EamA"/>
    <property type="match status" value="2"/>
</dbReference>
<comment type="caution">
    <text evidence="3">The sequence shown here is derived from an EMBL/GenBank/DDBJ whole genome shotgun (WGS) entry which is preliminary data.</text>
</comment>
<dbReference type="PANTHER" id="PTHR22911">
    <property type="entry name" value="ACYL-MALONYL CONDENSING ENZYME-RELATED"/>
    <property type="match status" value="1"/>
</dbReference>
<reference evidence="3" key="2">
    <citation type="submission" date="2020-09" db="EMBL/GenBank/DDBJ databases">
        <authorList>
            <person name="Sun Q."/>
            <person name="Kim S."/>
        </authorList>
    </citation>
    <scope>NUCLEOTIDE SEQUENCE</scope>
    <source>
        <strain evidence="3">KCTC 42651</strain>
    </source>
</reference>
<reference evidence="3" key="1">
    <citation type="journal article" date="2014" name="Int. J. Syst. Evol. Microbiol.">
        <title>Complete genome sequence of Corynebacterium casei LMG S-19264T (=DSM 44701T), isolated from a smear-ripened cheese.</title>
        <authorList>
            <consortium name="US DOE Joint Genome Institute (JGI-PGF)"/>
            <person name="Walter F."/>
            <person name="Albersmeier A."/>
            <person name="Kalinowski J."/>
            <person name="Ruckert C."/>
        </authorList>
    </citation>
    <scope>NUCLEOTIDE SEQUENCE</scope>
    <source>
        <strain evidence="3">KCTC 42651</strain>
    </source>
</reference>
<keyword evidence="1" id="KW-1133">Transmembrane helix</keyword>
<keyword evidence="4" id="KW-1185">Reference proteome</keyword>
<dbReference type="InterPro" id="IPR000620">
    <property type="entry name" value="EamA_dom"/>
</dbReference>
<dbReference type="AlphaFoldDB" id="A0A918XW11"/>
<keyword evidence="1" id="KW-0812">Transmembrane</keyword>
<sequence length="294" mass="30506">MIRRVSPATVVAVSAVFWGLWWLPLRSLDATGLGPMALNLWLYVVAALALLPVLWALRTKALAGGPALLLSAGLFGIAILAWNGALQTGEVVRVTLLFFLMPVWATVLGRLFLAEPMGGRRIAAICFGVGGALVLLAEAWPPVPKALGDWLGLLSGMLFAGSATAARYGRVDGRVLTALAFLIGAGLAATAVALGPEPALPPSPAVLLPVAAVALFWLMPITWAQLWGSARLDPGRLALLMLLEVVAAAVSAALLTDEPFGLREAAGCVLILAAGALEATGQTVEPTEIRRSAT</sequence>
<feature type="transmembrane region" description="Helical" evidence="1">
    <location>
        <begin position="122"/>
        <end position="141"/>
    </location>
</feature>
<gene>
    <name evidence="3" type="ORF">GCM10017083_41080</name>
</gene>
<dbReference type="InterPro" id="IPR037185">
    <property type="entry name" value="EmrE-like"/>
</dbReference>
<dbReference type="Proteomes" id="UP000630353">
    <property type="component" value="Unassembled WGS sequence"/>
</dbReference>
<feature type="transmembrane region" description="Helical" evidence="1">
    <location>
        <begin position="206"/>
        <end position="225"/>
    </location>
</feature>
<feature type="transmembrane region" description="Helical" evidence="1">
    <location>
        <begin position="36"/>
        <end position="55"/>
    </location>
</feature>
<feature type="domain" description="EamA" evidence="2">
    <location>
        <begin position="10"/>
        <end position="136"/>
    </location>
</feature>
<keyword evidence="1" id="KW-0472">Membrane</keyword>
<evidence type="ECO:0000256" key="1">
    <source>
        <dbReference type="SAM" id="Phobius"/>
    </source>
</evidence>
<organism evidence="3 4">
    <name type="scientific">Thalassobaculum fulvum</name>
    <dbReference type="NCBI Taxonomy" id="1633335"/>
    <lineage>
        <taxon>Bacteria</taxon>
        <taxon>Pseudomonadati</taxon>
        <taxon>Pseudomonadota</taxon>
        <taxon>Alphaproteobacteria</taxon>
        <taxon>Rhodospirillales</taxon>
        <taxon>Thalassobaculaceae</taxon>
        <taxon>Thalassobaculum</taxon>
    </lineage>
</organism>
<feature type="domain" description="EamA" evidence="2">
    <location>
        <begin position="147"/>
        <end position="274"/>
    </location>
</feature>
<feature type="transmembrane region" description="Helical" evidence="1">
    <location>
        <begin position="67"/>
        <end position="85"/>
    </location>
</feature>
<evidence type="ECO:0000313" key="4">
    <source>
        <dbReference type="Proteomes" id="UP000630353"/>
    </source>
</evidence>
<evidence type="ECO:0000259" key="2">
    <source>
        <dbReference type="Pfam" id="PF00892"/>
    </source>
</evidence>